<protein>
    <submittedName>
        <fullName evidence="4">Uncharacterized protein</fullName>
    </submittedName>
</protein>
<dbReference type="EMBL" id="NFZW01000040">
    <property type="protein sequence ID" value="RFA31801.1"/>
    <property type="molecule type" value="Genomic_DNA"/>
</dbReference>
<dbReference type="Proteomes" id="UP000256763">
    <property type="component" value="Unassembled WGS sequence"/>
</dbReference>
<feature type="domain" description="DUF7840" evidence="2">
    <location>
        <begin position="331"/>
        <end position="554"/>
    </location>
</feature>
<name>A0A3E0WI10_9GAMM</name>
<dbReference type="InterPro" id="IPR057162">
    <property type="entry name" value="DUF7840"/>
</dbReference>
<dbReference type="Pfam" id="PF13387">
    <property type="entry name" value="Lnb_N"/>
    <property type="match status" value="1"/>
</dbReference>
<dbReference type="InterPro" id="IPR025178">
    <property type="entry name" value="Lnb_N"/>
</dbReference>
<organism evidence="4 5">
    <name type="scientific">Alkalilimnicola ehrlichii</name>
    <dbReference type="NCBI Taxonomy" id="351052"/>
    <lineage>
        <taxon>Bacteria</taxon>
        <taxon>Pseudomonadati</taxon>
        <taxon>Pseudomonadota</taxon>
        <taxon>Gammaproteobacteria</taxon>
        <taxon>Chromatiales</taxon>
        <taxon>Ectothiorhodospiraceae</taxon>
        <taxon>Alkalilimnicola</taxon>
    </lineage>
</organism>
<proteinExistence type="predicted"/>
<dbReference type="InterPro" id="IPR057164">
    <property type="entry name" value="DUF7842"/>
</dbReference>
<feature type="domain" description="DUF7842" evidence="3">
    <location>
        <begin position="231"/>
        <end position="319"/>
    </location>
</feature>
<evidence type="ECO:0000313" key="4">
    <source>
        <dbReference type="EMBL" id="RFA31801.1"/>
    </source>
</evidence>
<dbReference type="Pfam" id="PF25222">
    <property type="entry name" value="DUF7840"/>
    <property type="match status" value="1"/>
</dbReference>
<dbReference type="AlphaFoldDB" id="A0A3E0WI10"/>
<evidence type="ECO:0000259" key="3">
    <source>
        <dbReference type="Pfam" id="PF25224"/>
    </source>
</evidence>
<dbReference type="Pfam" id="PF25224">
    <property type="entry name" value="DUF7842"/>
    <property type="match status" value="1"/>
</dbReference>
<sequence length="555" mass="63296">MRTLCHARGFFDPDAERNGQHPQCAFIARFHWLKAALDIDVRQLPEVSCDRFERWYNAIAPERVTLVFASAYMNSPASMFGHTLLRIDSAQHDDNNRLISYAVNHAADTGADAGALFTVRGLSGAYPGYFSLMPYYEKVREYNDLEDRDLWEYELGFTEEEVERLMMHLWELGSTPFPYYFLHQNCSYRLLAVMDVARPGMALADRFKWVAIPTDTIQAVLAQEGMLVRASYRPAQGTRLRHSLTQLNADQRKLAYALAQGEAEPSEAASCGVGTTEQAAVLETAYDYLYYRHLAGDIAGRDHTRRMRELLIARSRIDQASPIERPPTPLHRPDQAHEPKRIGIGFGRRHEQNYTNLQFRPAYHELLDPAPGHATGAQLNFLDTRIRYLADEERVELERLRFFDVDARTPRDRFFQPKSWNVRSGLEQRPAPGEARRLMLGLEGGIGHTYGIGSENKTLAMVSLQGSLWGSRHLDDTVRAGAGPRVSVFHAQGIWLGNLEIEATQYTDLSQPSWRLSVEQGFTLHRNLSLRLSAAREFDVEQRQDSVELALYRFF</sequence>
<evidence type="ECO:0000313" key="5">
    <source>
        <dbReference type="Proteomes" id="UP000256763"/>
    </source>
</evidence>
<feature type="domain" description="Lnb N-terminal periplasmic" evidence="1">
    <location>
        <begin position="52"/>
        <end position="222"/>
    </location>
</feature>
<evidence type="ECO:0000259" key="2">
    <source>
        <dbReference type="Pfam" id="PF25222"/>
    </source>
</evidence>
<gene>
    <name evidence="4" type="ORF">CAL65_21435</name>
</gene>
<reference evidence="5" key="1">
    <citation type="submission" date="2017-05" db="EMBL/GenBank/DDBJ databases">
        <authorList>
            <person name="Sharma S."/>
            <person name="Sidhu C."/>
            <person name="Pinnaka A.K."/>
        </authorList>
    </citation>
    <scope>NUCLEOTIDE SEQUENCE [LARGE SCALE GENOMIC DNA]</scope>
    <source>
        <strain evidence="5">AK93</strain>
    </source>
</reference>
<comment type="caution">
    <text evidence="4">The sequence shown here is derived from an EMBL/GenBank/DDBJ whole genome shotgun (WGS) entry which is preliminary data.</text>
</comment>
<keyword evidence="5" id="KW-1185">Reference proteome</keyword>
<evidence type="ECO:0000259" key="1">
    <source>
        <dbReference type="Pfam" id="PF13387"/>
    </source>
</evidence>
<accession>A0A3E0WI10</accession>